<dbReference type="Proteomes" id="UP000584867">
    <property type="component" value="Unassembled WGS sequence"/>
</dbReference>
<reference evidence="1 2" key="1">
    <citation type="submission" date="2020-08" db="EMBL/GenBank/DDBJ databases">
        <title>Genomic Encyclopedia of Type Strains, Phase IV (KMG-V): Genome sequencing to study the core and pangenomes of soil and plant-associated prokaryotes.</title>
        <authorList>
            <person name="Whitman W."/>
        </authorList>
    </citation>
    <scope>NUCLEOTIDE SEQUENCE [LARGE SCALE GENOMIC DNA]</scope>
    <source>
        <strain evidence="1 2">X5P3</strain>
    </source>
</reference>
<dbReference type="RefSeq" id="WP_184254712.1">
    <property type="nucleotide sequence ID" value="NZ_JACHIO010000006.1"/>
</dbReference>
<sequence>MKPVKVPLAEGRIIMHPPISVLTQGPVFTIPFTKIRGGDLSVSVSVNVGKDLLKAESQGLLILGSALPISEQMLLRSGASDTMVQIIRVESRTRQFESRGLVAGYPLFSGDKLGGVGLTQITYPRPTDDEIWSWKANLAGGMKILNSKLKSARQHLEAYPQSAKFKRYVREYNEARARKAAIPLPGALPGPVQPPPDLQITLPAPTEEQIRREGIRAFNGYGPGIIDPDAAPPKPHHKPQREYLFEHNATLDRADPQNPVLVVQEQKNAATATASWYENTKDDRLKWWRDHSLLHKNKHGKETIPGGPDYVSHVLNSRIINP</sequence>
<gene>
    <name evidence="1" type="ORF">HDF15_001846</name>
</gene>
<evidence type="ECO:0000313" key="2">
    <source>
        <dbReference type="Proteomes" id="UP000584867"/>
    </source>
</evidence>
<dbReference type="EMBL" id="JACHIO010000006">
    <property type="protein sequence ID" value="MBB5063504.1"/>
    <property type="molecule type" value="Genomic_DNA"/>
</dbReference>
<accession>A0A7W7ZNZ3</accession>
<evidence type="ECO:0000313" key="1">
    <source>
        <dbReference type="EMBL" id="MBB5063504.1"/>
    </source>
</evidence>
<protein>
    <submittedName>
        <fullName evidence="1">Uncharacterized protein</fullName>
    </submittedName>
</protein>
<comment type="caution">
    <text evidence="1">The sequence shown here is derived from an EMBL/GenBank/DDBJ whole genome shotgun (WGS) entry which is preliminary data.</text>
</comment>
<proteinExistence type="predicted"/>
<dbReference type="AlphaFoldDB" id="A0A7W7ZNZ3"/>
<name>A0A7W7ZNZ3_9BACT</name>
<organism evidence="1 2">
    <name type="scientific">Granulicella mallensis</name>
    <dbReference type="NCBI Taxonomy" id="940614"/>
    <lineage>
        <taxon>Bacteria</taxon>
        <taxon>Pseudomonadati</taxon>
        <taxon>Acidobacteriota</taxon>
        <taxon>Terriglobia</taxon>
        <taxon>Terriglobales</taxon>
        <taxon>Acidobacteriaceae</taxon>
        <taxon>Granulicella</taxon>
    </lineage>
</organism>